<sequence length="153" mass="16278">MFKRITRPAFGLVLASTAVLGLALPAGADDGSRHGDGDHGTGGHRTGRLVGPDECTAGNICFWSERGFRGRKTVYKSALVECTRIVKPSAGDPARLMTARSVKNRTDRTVVIGYNDPLCLIPSSVTLSQTPLHLAPLSDNADLGSGIRYIRST</sequence>
<accession>A0A919B4L8</accession>
<proteinExistence type="predicted"/>
<evidence type="ECO:0008006" key="4">
    <source>
        <dbReference type="Google" id="ProtNLM"/>
    </source>
</evidence>
<dbReference type="AlphaFoldDB" id="A0A919B4L8"/>
<organism evidence="2 3">
    <name type="scientific">Streptomyces mashuensis</name>
    <dbReference type="NCBI Taxonomy" id="33904"/>
    <lineage>
        <taxon>Bacteria</taxon>
        <taxon>Bacillati</taxon>
        <taxon>Actinomycetota</taxon>
        <taxon>Actinomycetes</taxon>
        <taxon>Kitasatosporales</taxon>
        <taxon>Streptomycetaceae</taxon>
        <taxon>Streptomyces</taxon>
    </lineage>
</organism>
<dbReference type="Pfam" id="PF03995">
    <property type="entry name" value="Inhibitor_I36"/>
    <property type="match status" value="1"/>
</dbReference>
<reference evidence="2" key="2">
    <citation type="submission" date="2020-09" db="EMBL/GenBank/DDBJ databases">
        <authorList>
            <person name="Sun Q."/>
            <person name="Ohkuma M."/>
        </authorList>
    </citation>
    <scope>NUCLEOTIDE SEQUENCE</scope>
    <source>
        <strain evidence="2">JCM 4059</strain>
    </source>
</reference>
<feature type="signal peptide" evidence="1">
    <location>
        <begin position="1"/>
        <end position="28"/>
    </location>
</feature>
<comment type="caution">
    <text evidence="2">The sequence shown here is derived from an EMBL/GenBank/DDBJ whole genome shotgun (WGS) entry which is preliminary data.</text>
</comment>
<reference evidence="2" key="1">
    <citation type="journal article" date="2014" name="Int. J. Syst. Evol. Microbiol.">
        <title>Complete genome sequence of Corynebacterium casei LMG S-19264T (=DSM 44701T), isolated from a smear-ripened cheese.</title>
        <authorList>
            <consortium name="US DOE Joint Genome Institute (JGI-PGF)"/>
            <person name="Walter F."/>
            <person name="Albersmeier A."/>
            <person name="Kalinowski J."/>
            <person name="Ruckert C."/>
        </authorList>
    </citation>
    <scope>NUCLEOTIDE SEQUENCE</scope>
    <source>
        <strain evidence="2">JCM 4059</strain>
    </source>
</reference>
<keyword evidence="1" id="KW-0732">Signal</keyword>
<dbReference type="Proteomes" id="UP000638313">
    <property type="component" value="Unassembled WGS sequence"/>
</dbReference>
<name>A0A919B4L8_9ACTN</name>
<gene>
    <name evidence="2" type="ORF">GCM10010218_39300</name>
</gene>
<keyword evidence="3" id="KW-1185">Reference proteome</keyword>
<protein>
    <recommendedName>
        <fullName evidence="4">Peptidase inhibitor family I36</fullName>
    </recommendedName>
</protein>
<dbReference type="EMBL" id="BNBD01000008">
    <property type="protein sequence ID" value="GHF54201.1"/>
    <property type="molecule type" value="Genomic_DNA"/>
</dbReference>
<evidence type="ECO:0000313" key="3">
    <source>
        <dbReference type="Proteomes" id="UP000638313"/>
    </source>
</evidence>
<evidence type="ECO:0000313" key="2">
    <source>
        <dbReference type="EMBL" id="GHF54201.1"/>
    </source>
</evidence>
<feature type="chain" id="PRO_5037710325" description="Peptidase inhibitor family I36" evidence="1">
    <location>
        <begin position="29"/>
        <end position="153"/>
    </location>
</feature>
<evidence type="ECO:0000256" key="1">
    <source>
        <dbReference type="SAM" id="SignalP"/>
    </source>
</evidence>
<dbReference type="RefSeq" id="WP_190130954.1">
    <property type="nucleotide sequence ID" value="NZ_BNBD01000008.1"/>
</dbReference>